<dbReference type="GO" id="GO:0009245">
    <property type="term" value="P:lipid A biosynthetic process"/>
    <property type="evidence" value="ECO:0007669"/>
    <property type="project" value="TreeGrafter"/>
</dbReference>
<dbReference type="EMBL" id="QOQW01000007">
    <property type="protein sequence ID" value="RCK80332.1"/>
    <property type="molecule type" value="Genomic_DNA"/>
</dbReference>
<dbReference type="PROSITE" id="PS50075">
    <property type="entry name" value="CARRIER"/>
    <property type="match status" value="1"/>
</dbReference>
<organism evidence="4 5">
    <name type="scientific">Candidatus Ozemobacter sibiricus</name>
    <dbReference type="NCBI Taxonomy" id="2268124"/>
    <lineage>
        <taxon>Bacteria</taxon>
        <taxon>Candidatus Ozemobacteria</taxon>
        <taxon>Candidatus Ozemobacterales</taxon>
        <taxon>Candidatus Ozemobacteraceae</taxon>
        <taxon>Candidatus Ozemobacter</taxon>
    </lineage>
</organism>
<dbReference type="InterPro" id="IPR003231">
    <property type="entry name" value="ACP"/>
</dbReference>
<dbReference type="Pfam" id="PF00550">
    <property type="entry name" value="PP-binding"/>
    <property type="match status" value="1"/>
</dbReference>
<evidence type="ECO:0000256" key="1">
    <source>
        <dbReference type="ARBA" id="ARBA00022450"/>
    </source>
</evidence>
<evidence type="ECO:0000313" key="4">
    <source>
        <dbReference type="EMBL" id="RCK80332.1"/>
    </source>
</evidence>
<keyword evidence="1" id="KW-0596">Phosphopantetheine</keyword>
<accession>A0A367ZSH9</accession>
<reference evidence="4 5" key="1">
    <citation type="submission" date="2018-05" db="EMBL/GenBank/DDBJ databases">
        <title>A metagenomic window into the 2 km-deep terrestrial subsurface aquifer revealed taxonomically and functionally diverse microbial community comprising novel uncultured bacterial lineages.</title>
        <authorList>
            <person name="Kadnikov V.V."/>
            <person name="Mardanov A.V."/>
            <person name="Beletsky A.V."/>
            <person name="Banks D."/>
            <person name="Pimenov N.V."/>
            <person name="Frank Y.A."/>
            <person name="Karnachuk O.V."/>
            <person name="Ravin N.V."/>
        </authorList>
    </citation>
    <scope>NUCLEOTIDE SEQUENCE [LARGE SCALE GENOMIC DNA]</scope>
    <source>
        <strain evidence="4">BY5</strain>
    </source>
</reference>
<dbReference type="SUPFAM" id="SSF47336">
    <property type="entry name" value="ACP-like"/>
    <property type="match status" value="1"/>
</dbReference>
<sequence>MTLEEKVVAIVAKTAEKKKTVTLDTDLVHDLGTDSLAVLMIIQALEDEFDIAIPDDAFKTVKTVREIVAQLRAHFPHLEPTP</sequence>
<dbReference type="PANTHER" id="PTHR20863:SF76">
    <property type="entry name" value="CARRIER DOMAIN-CONTAINING PROTEIN"/>
    <property type="match status" value="1"/>
</dbReference>
<name>A0A367ZSH9_9BACT</name>
<gene>
    <name evidence="4" type="ORF">OZSIB_3514</name>
</gene>
<protein>
    <recommendedName>
        <fullName evidence="3">Carrier domain-containing protein</fullName>
    </recommendedName>
</protein>
<dbReference type="GO" id="GO:0000036">
    <property type="term" value="F:acyl carrier activity"/>
    <property type="evidence" value="ECO:0007669"/>
    <property type="project" value="TreeGrafter"/>
</dbReference>
<evidence type="ECO:0000259" key="3">
    <source>
        <dbReference type="PROSITE" id="PS50075"/>
    </source>
</evidence>
<dbReference type="GO" id="GO:0005829">
    <property type="term" value="C:cytosol"/>
    <property type="evidence" value="ECO:0007669"/>
    <property type="project" value="TreeGrafter"/>
</dbReference>
<dbReference type="InterPro" id="IPR009081">
    <property type="entry name" value="PP-bd_ACP"/>
</dbReference>
<dbReference type="AlphaFoldDB" id="A0A367ZSH9"/>
<proteinExistence type="predicted"/>
<feature type="domain" description="Carrier" evidence="3">
    <location>
        <begin position="1"/>
        <end position="75"/>
    </location>
</feature>
<evidence type="ECO:0000256" key="2">
    <source>
        <dbReference type="ARBA" id="ARBA00022553"/>
    </source>
</evidence>
<keyword evidence="2" id="KW-0597">Phosphoprotein</keyword>
<dbReference type="InterPro" id="IPR036736">
    <property type="entry name" value="ACP-like_sf"/>
</dbReference>
<dbReference type="Gene3D" id="1.10.1200.10">
    <property type="entry name" value="ACP-like"/>
    <property type="match status" value="1"/>
</dbReference>
<dbReference type="Proteomes" id="UP000252355">
    <property type="component" value="Unassembled WGS sequence"/>
</dbReference>
<dbReference type="PANTHER" id="PTHR20863">
    <property type="entry name" value="ACYL CARRIER PROTEIN"/>
    <property type="match status" value="1"/>
</dbReference>
<dbReference type="GO" id="GO:0016020">
    <property type="term" value="C:membrane"/>
    <property type="evidence" value="ECO:0007669"/>
    <property type="project" value="GOC"/>
</dbReference>
<dbReference type="GO" id="GO:0000035">
    <property type="term" value="F:acyl binding"/>
    <property type="evidence" value="ECO:0007669"/>
    <property type="project" value="TreeGrafter"/>
</dbReference>
<evidence type="ECO:0000313" key="5">
    <source>
        <dbReference type="Proteomes" id="UP000252355"/>
    </source>
</evidence>
<comment type="caution">
    <text evidence="4">The sequence shown here is derived from an EMBL/GenBank/DDBJ whole genome shotgun (WGS) entry which is preliminary data.</text>
</comment>